<evidence type="ECO:0000256" key="1">
    <source>
        <dbReference type="ARBA" id="ARBA00006484"/>
    </source>
</evidence>
<dbReference type="RefSeq" id="WP_282001249.1">
    <property type="nucleotide sequence ID" value="NZ_AP027151.1"/>
</dbReference>
<organism evidence="3 4">
    <name type="scientific">Geotalea uraniireducens</name>
    <dbReference type="NCBI Taxonomy" id="351604"/>
    <lineage>
        <taxon>Bacteria</taxon>
        <taxon>Pseudomonadati</taxon>
        <taxon>Thermodesulfobacteriota</taxon>
        <taxon>Desulfuromonadia</taxon>
        <taxon>Geobacterales</taxon>
        <taxon>Geobacteraceae</taxon>
        <taxon>Geotalea</taxon>
    </lineage>
</organism>
<dbReference type="SMART" id="SM00822">
    <property type="entry name" value="PKS_KR"/>
    <property type="match status" value="1"/>
</dbReference>
<dbReference type="Pfam" id="PF13561">
    <property type="entry name" value="adh_short_C2"/>
    <property type="match status" value="1"/>
</dbReference>
<dbReference type="InterPro" id="IPR002347">
    <property type="entry name" value="SDR_fam"/>
</dbReference>
<dbReference type="InterPro" id="IPR057326">
    <property type="entry name" value="KR_dom"/>
</dbReference>
<dbReference type="PRINTS" id="PR00080">
    <property type="entry name" value="SDRFAMILY"/>
</dbReference>
<evidence type="ECO:0000313" key="4">
    <source>
        <dbReference type="Proteomes" id="UP001317705"/>
    </source>
</evidence>
<dbReference type="PANTHER" id="PTHR42879">
    <property type="entry name" value="3-OXOACYL-(ACYL-CARRIER-PROTEIN) REDUCTASE"/>
    <property type="match status" value="1"/>
</dbReference>
<dbReference type="PRINTS" id="PR00081">
    <property type="entry name" value="GDHRDH"/>
</dbReference>
<dbReference type="Proteomes" id="UP001317705">
    <property type="component" value="Chromosome"/>
</dbReference>
<sequence>MECAEQTVVVTGGTRGIGRAISLRFAAAGARVTAAYLANEQAAEELEAAAASLPGTITTIKADVSTGAGAIAVIDAAAGPSGHLDVLINNAGIIRDVYLPMMAEEDWETVLRTNVSPLFHCCKWGVRKMLAKRRGAIVNVASISAYAGTPGQTNYAASKGAAISFTKALSREVGPMGIRVNAVAPGLIETEMIAGMKQEIVQSIVKSTALGRLGQAAEVAEAVLFLASDRASYISGQCLIVDGGII</sequence>
<protein>
    <submittedName>
        <fullName evidence="3">3-oxoacyl-ACP reductase</fullName>
    </submittedName>
</protein>
<dbReference type="InterPro" id="IPR036291">
    <property type="entry name" value="NAD(P)-bd_dom_sf"/>
</dbReference>
<dbReference type="InterPro" id="IPR050259">
    <property type="entry name" value="SDR"/>
</dbReference>
<dbReference type="PROSITE" id="PS00061">
    <property type="entry name" value="ADH_SHORT"/>
    <property type="match status" value="1"/>
</dbReference>
<proteinExistence type="inferred from homology"/>
<evidence type="ECO:0000259" key="2">
    <source>
        <dbReference type="SMART" id="SM00822"/>
    </source>
</evidence>
<comment type="similarity">
    <text evidence="1">Belongs to the short-chain dehydrogenases/reductases (SDR) family.</text>
</comment>
<dbReference type="Gene3D" id="3.40.50.720">
    <property type="entry name" value="NAD(P)-binding Rossmann-like Domain"/>
    <property type="match status" value="1"/>
</dbReference>
<dbReference type="PANTHER" id="PTHR42879:SF2">
    <property type="entry name" value="3-OXOACYL-[ACYL-CARRIER-PROTEIN] REDUCTASE FABG"/>
    <property type="match status" value="1"/>
</dbReference>
<keyword evidence="4" id="KW-1185">Reference proteome</keyword>
<dbReference type="InterPro" id="IPR020904">
    <property type="entry name" value="Sc_DH/Rdtase_CS"/>
</dbReference>
<reference evidence="3 4" key="1">
    <citation type="submission" date="2022-12" db="EMBL/GenBank/DDBJ databases">
        <title>Polyphasic characterization of Geotalea uranireducens NIT-SL11 newly isolated from a complex of sewage sludge and microbially reduced graphene oxide.</title>
        <authorList>
            <person name="Xie L."/>
            <person name="Yoshida N."/>
            <person name="Meng L."/>
        </authorList>
    </citation>
    <scope>NUCLEOTIDE SEQUENCE [LARGE SCALE GENOMIC DNA]</scope>
    <source>
        <strain evidence="3 4">NIT-SL11</strain>
    </source>
</reference>
<dbReference type="NCBIfam" id="NF009466">
    <property type="entry name" value="PRK12826.1-2"/>
    <property type="match status" value="1"/>
</dbReference>
<dbReference type="EMBL" id="AP027151">
    <property type="protein sequence ID" value="BDV41274.1"/>
    <property type="molecule type" value="Genomic_DNA"/>
</dbReference>
<evidence type="ECO:0000313" key="3">
    <source>
        <dbReference type="EMBL" id="BDV41274.1"/>
    </source>
</evidence>
<dbReference type="SUPFAM" id="SSF51735">
    <property type="entry name" value="NAD(P)-binding Rossmann-fold domains"/>
    <property type="match status" value="1"/>
</dbReference>
<name>A0ABM8EFT8_9BACT</name>
<gene>
    <name evidence="3" type="primary">fabG-1</name>
    <name evidence="3" type="ORF">GURASL_01970</name>
</gene>
<accession>A0ABM8EFT8</accession>
<feature type="domain" description="Ketoreductase" evidence="2">
    <location>
        <begin position="6"/>
        <end position="186"/>
    </location>
</feature>